<dbReference type="PROSITE" id="PS50850">
    <property type="entry name" value="MFS"/>
    <property type="match status" value="1"/>
</dbReference>
<keyword evidence="4 6" id="KW-1133">Transmembrane helix</keyword>
<accession>A0A6B8KF50</accession>
<dbReference type="OrthoDB" id="9773957at2"/>
<gene>
    <name evidence="8" type="ORF">H2LOC_004580</name>
</gene>
<reference evidence="8 9" key="1">
    <citation type="submission" date="2019-11" db="EMBL/GenBank/DDBJ databases">
        <title>The genome sequence of Methylocystis heyeri.</title>
        <authorList>
            <person name="Oshkin I.Y."/>
            <person name="Miroshnikov K."/>
            <person name="Dedysh S.N."/>
        </authorList>
    </citation>
    <scope>NUCLEOTIDE SEQUENCE [LARGE SCALE GENOMIC DNA]</scope>
    <source>
        <strain evidence="8 9">H2</strain>
    </source>
</reference>
<dbReference type="GO" id="GO:0022857">
    <property type="term" value="F:transmembrane transporter activity"/>
    <property type="evidence" value="ECO:0007669"/>
    <property type="project" value="InterPro"/>
</dbReference>
<name>A0A6B8KF50_9HYPH</name>
<dbReference type="InterPro" id="IPR011701">
    <property type="entry name" value="MFS"/>
</dbReference>
<feature type="domain" description="Major facilitator superfamily (MFS) profile" evidence="7">
    <location>
        <begin position="32"/>
        <end position="437"/>
    </location>
</feature>
<keyword evidence="3 6" id="KW-0812">Transmembrane</keyword>
<feature type="transmembrane region" description="Helical" evidence="6">
    <location>
        <begin position="322"/>
        <end position="342"/>
    </location>
</feature>
<dbReference type="RefSeq" id="WP_136495310.1">
    <property type="nucleotide sequence ID" value="NZ_CP046052.1"/>
</dbReference>
<evidence type="ECO:0000259" key="7">
    <source>
        <dbReference type="PROSITE" id="PS50850"/>
    </source>
</evidence>
<evidence type="ECO:0000256" key="1">
    <source>
        <dbReference type="ARBA" id="ARBA00004141"/>
    </source>
</evidence>
<feature type="transmembrane region" description="Helical" evidence="6">
    <location>
        <begin position="261"/>
        <end position="279"/>
    </location>
</feature>
<dbReference type="SUPFAM" id="SSF103473">
    <property type="entry name" value="MFS general substrate transporter"/>
    <property type="match status" value="1"/>
</dbReference>
<dbReference type="KEGG" id="mhey:H2LOC_004580"/>
<evidence type="ECO:0000256" key="4">
    <source>
        <dbReference type="ARBA" id="ARBA00022989"/>
    </source>
</evidence>
<dbReference type="Gene3D" id="1.20.1250.20">
    <property type="entry name" value="MFS general substrate transporter like domains"/>
    <property type="match status" value="2"/>
</dbReference>
<keyword evidence="2" id="KW-0813">Transport</keyword>
<evidence type="ECO:0000256" key="3">
    <source>
        <dbReference type="ARBA" id="ARBA00022692"/>
    </source>
</evidence>
<feature type="transmembrane region" description="Helical" evidence="6">
    <location>
        <begin position="291"/>
        <end position="310"/>
    </location>
</feature>
<dbReference type="PANTHER" id="PTHR43791">
    <property type="entry name" value="PERMEASE-RELATED"/>
    <property type="match status" value="1"/>
</dbReference>
<comment type="subcellular location">
    <subcellularLocation>
        <location evidence="1">Membrane</location>
        <topology evidence="1">Multi-pass membrane protein</topology>
    </subcellularLocation>
</comment>
<feature type="transmembrane region" description="Helical" evidence="6">
    <location>
        <begin position="98"/>
        <end position="117"/>
    </location>
</feature>
<evidence type="ECO:0000256" key="6">
    <source>
        <dbReference type="SAM" id="Phobius"/>
    </source>
</evidence>
<organism evidence="8 9">
    <name type="scientific">Methylocystis heyeri</name>
    <dbReference type="NCBI Taxonomy" id="391905"/>
    <lineage>
        <taxon>Bacteria</taxon>
        <taxon>Pseudomonadati</taxon>
        <taxon>Pseudomonadota</taxon>
        <taxon>Alphaproteobacteria</taxon>
        <taxon>Hyphomicrobiales</taxon>
        <taxon>Methylocystaceae</taxon>
        <taxon>Methylocystis</taxon>
    </lineage>
</organism>
<dbReference type="InterPro" id="IPR036259">
    <property type="entry name" value="MFS_trans_sf"/>
</dbReference>
<dbReference type="EMBL" id="CP046052">
    <property type="protein sequence ID" value="QGM45020.1"/>
    <property type="molecule type" value="Genomic_DNA"/>
</dbReference>
<feature type="transmembrane region" description="Helical" evidence="6">
    <location>
        <begin position="67"/>
        <end position="86"/>
    </location>
</feature>
<evidence type="ECO:0000313" key="8">
    <source>
        <dbReference type="EMBL" id="QGM45020.1"/>
    </source>
</evidence>
<dbReference type="InterPro" id="IPR020846">
    <property type="entry name" value="MFS_dom"/>
</dbReference>
<feature type="transmembrane region" description="Helical" evidence="6">
    <location>
        <begin position="191"/>
        <end position="213"/>
    </location>
</feature>
<feature type="transmembrane region" description="Helical" evidence="6">
    <location>
        <begin position="348"/>
        <end position="367"/>
    </location>
</feature>
<dbReference type="GO" id="GO:0016020">
    <property type="term" value="C:membrane"/>
    <property type="evidence" value="ECO:0007669"/>
    <property type="project" value="UniProtKB-SubCell"/>
</dbReference>
<feature type="transmembrane region" description="Helical" evidence="6">
    <location>
        <begin position="123"/>
        <end position="148"/>
    </location>
</feature>
<sequence>MDAVSSENLASAPCRAAPAAAELVVAKTTRRLLPFLVACFFVAYLDRVNIGFAALTMNKELGFSPTVYGWGAGVFFFGYCLLEAPSNVILERVGARLWIARIMVSWGIISAAMGLVWNDASFLALRFLLGAAEAGFSPGVILYLTYWLPAPYRARGFGMFLLALPLATAIGAPLSGLVLSTMDGVAGASAWRWLFFIEAAPAILLGVAAYFYLTDKPQDAGWLDPQERNLLQGLLENEKPHDAGKHESLWRMLLDATTVRLGLIYFGVVAALYGLGFWLPQIVSGFGYDPVGAGMVTALPYVCGGVAMALWSRRSDRRGERILHTASAAVLAAAGLAAAAFFKTPLPAIVALTTASVGTLAAMPPFWTLPPALLRGSAAAIGIAMVNSIGNLAGFFGPYLVGWIKETTGEFSYALLALSAAPLISAAMLIAMRRDGGRPKGR</sequence>
<evidence type="ECO:0000256" key="2">
    <source>
        <dbReference type="ARBA" id="ARBA00022448"/>
    </source>
</evidence>
<proteinExistence type="predicted"/>
<dbReference type="PANTHER" id="PTHR43791:SF36">
    <property type="entry name" value="TRANSPORTER, PUTATIVE (AFU_ORTHOLOGUE AFUA_6G08340)-RELATED"/>
    <property type="match status" value="1"/>
</dbReference>
<feature type="transmembrane region" description="Helical" evidence="6">
    <location>
        <begin position="413"/>
        <end position="432"/>
    </location>
</feature>
<protein>
    <submittedName>
        <fullName evidence="8">MFS transporter</fullName>
    </submittedName>
</protein>
<dbReference type="FunFam" id="1.20.1250.20:FF:000018">
    <property type="entry name" value="MFS transporter permease"/>
    <property type="match status" value="1"/>
</dbReference>
<dbReference type="Proteomes" id="UP000309061">
    <property type="component" value="Chromosome"/>
</dbReference>
<keyword evidence="9" id="KW-1185">Reference proteome</keyword>
<evidence type="ECO:0000313" key="9">
    <source>
        <dbReference type="Proteomes" id="UP000309061"/>
    </source>
</evidence>
<evidence type="ECO:0000256" key="5">
    <source>
        <dbReference type="ARBA" id="ARBA00023136"/>
    </source>
</evidence>
<feature type="transmembrane region" description="Helical" evidence="6">
    <location>
        <begin position="379"/>
        <end position="401"/>
    </location>
</feature>
<dbReference type="Pfam" id="PF07690">
    <property type="entry name" value="MFS_1"/>
    <property type="match status" value="1"/>
</dbReference>
<feature type="transmembrane region" description="Helical" evidence="6">
    <location>
        <begin position="32"/>
        <end position="55"/>
    </location>
</feature>
<dbReference type="AlphaFoldDB" id="A0A6B8KF50"/>
<feature type="transmembrane region" description="Helical" evidence="6">
    <location>
        <begin position="160"/>
        <end position="179"/>
    </location>
</feature>
<keyword evidence="5 6" id="KW-0472">Membrane</keyword>
<dbReference type="CDD" id="cd17319">
    <property type="entry name" value="MFS_ExuT_GudP_like"/>
    <property type="match status" value="1"/>
</dbReference>